<name>A0A4Y8WMV5_9PORP</name>
<dbReference type="OrthoDB" id="1778308at2"/>
<dbReference type="STRING" id="1122973.GCA_000379925_00962"/>
<sequence>MFAGMMLTSCGGADPKEAAQAAVEAELAGDFEKLYSLLTTEDRDAVTLDSFNRHYSIPSDLADAMELIPEVKDAIKSEKFESQINGEAAVVTYFITLPDFSNMGSLSIADAQELLLVKGKKLSDMPAAIQQKIIDSVKANGVSTISHPKQMQLKREGDEWKVSMGLADQIQNNKRIRTVYDVAPITE</sequence>
<dbReference type="EMBL" id="SPNC01000208">
    <property type="protein sequence ID" value="TFH94044.1"/>
    <property type="molecule type" value="Genomic_DNA"/>
</dbReference>
<keyword evidence="2" id="KW-1185">Reference proteome</keyword>
<evidence type="ECO:0008006" key="3">
    <source>
        <dbReference type="Google" id="ProtNLM"/>
    </source>
</evidence>
<gene>
    <name evidence="1" type="ORF">E4P47_09185</name>
</gene>
<dbReference type="Proteomes" id="UP000297225">
    <property type="component" value="Unassembled WGS sequence"/>
</dbReference>
<comment type="caution">
    <text evidence="1">The sequence shown here is derived from an EMBL/GenBank/DDBJ whole genome shotgun (WGS) entry which is preliminary data.</text>
</comment>
<accession>A0A4Y8WMV5</accession>
<reference evidence="1 2" key="1">
    <citation type="submission" date="2019-03" db="EMBL/GenBank/DDBJ databases">
        <title>Porphyromonas levii Isolated from the Uterus of Dairy Cows.</title>
        <authorList>
            <person name="Francis A.M."/>
        </authorList>
    </citation>
    <scope>NUCLEOTIDE SEQUENCE [LARGE SCALE GENOMIC DNA]</scope>
    <source>
        <strain evidence="1 2">AF5678</strain>
    </source>
</reference>
<protein>
    <recommendedName>
        <fullName evidence="3">DUF4878 domain-containing protein</fullName>
    </recommendedName>
</protein>
<evidence type="ECO:0000313" key="2">
    <source>
        <dbReference type="Proteomes" id="UP000297225"/>
    </source>
</evidence>
<dbReference type="AlphaFoldDB" id="A0A4Y8WMV5"/>
<organism evidence="1 2">
    <name type="scientific">Porphyromonas levii</name>
    <dbReference type="NCBI Taxonomy" id="28114"/>
    <lineage>
        <taxon>Bacteria</taxon>
        <taxon>Pseudomonadati</taxon>
        <taxon>Bacteroidota</taxon>
        <taxon>Bacteroidia</taxon>
        <taxon>Bacteroidales</taxon>
        <taxon>Porphyromonadaceae</taxon>
        <taxon>Porphyromonas</taxon>
    </lineage>
</organism>
<proteinExistence type="predicted"/>
<evidence type="ECO:0000313" key="1">
    <source>
        <dbReference type="EMBL" id="TFH94044.1"/>
    </source>
</evidence>